<organism evidence="3">
    <name type="scientific">Pyrenophora teres f. teres (strain 0-1)</name>
    <name type="common">Barley net blotch fungus</name>
    <name type="synonym">Drechslera teres f. teres</name>
    <dbReference type="NCBI Taxonomy" id="861557"/>
    <lineage>
        <taxon>Eukaryota</taxon>
        <taxon>Fungi</taxon>
        <taxon>Dikarya</taxon>
        <taxon>Ascomycota</taxon>
        <taxon>Pezizomycotina</taxon>
        <taxon>Dothideomycetes</taxon>
        <taxon>Pleosporomycetidae</taxon>
        <taxon>Pleosporales</taxon>
        <taxon>Pleosporineae</taxon>
        <taxon>Pleosporaceae</taxon>
        <taxon>Pyrenophora</taxon>
    </lineage>
</organism>
<dbReference type="OrthoDB" id="5428038at2759"/>
<evidence type="ECO:0000313" key="3">
    <source>
        <dbReference type="Proteomes" id="UP000001067"/>
    </source>
</evidence>
<feature type="region of interest" description="Disordered" evidence="1">
    <location>
        <begin position="103"/>
        <end position="158"/>
    </location>
</feature>
<reference evidence="2 3" key="1">
    <citation type="journal article" date="2010" name="Genome Biol.">
        <title>A first genome assembly of the barley fungal pathogen Pyrenophora teres f. teres.</title>
        <authorList>
            <person name="Ellwood S.R."/>
            <person name="Liu Z."/>
            <person name="Syme R.A."/>
            <person name="Lai Z."/>
            <person name="Hane J.K."/>
            <person name="Keiper F."/>
            <person name="Moffat C.S."/>
            <person name="Oliver R.P."/>
            <person name="Friesen T.L."/>
        </authorList>
    </citation>
    <scope>NUCLEOTIDE SEQUENCE [LARGE SCALE GENOMIC DNA]</scope>
    <source>
        <strain evidence="2 3">0-1</strain>
    </source>
</reference>
<dbReference type="AlphaFoldDB" id="E3RTG8"/>
<gene>
    <name evidence="2" type="ORF">PTT_12293</name>
</gene>
<keyword evidence="3" id="KW-1185">Reference proteome</keyword>
<name>E3RTG8_PYRTT</name>
<feature type="compositionally biased region" description="Low complexity" evidence="1">
    <location>
        <begin position="135"/>
        <end position="157"/>
    </location>
</feature>
<dbReference type="Proteomes" id="UP000001067">
    <property type="component" value="Unassembled WGS sequence"/>
</dbReference>
<dbReference type="eggNOG" id="ENOG502ST5Y">
    <property type="taxonomic scope" value="Eukaryota"/>
</dbReference>
<evidence type="ECO:0000313" key="2">
    <source>
        <dbReference type="EMBL" id="EFQ90972.1"/>
    </source>
</evidence>
<sequence>MRRPPIACRRVVHVLQNANASTHHVSISDDVLARASNTFFPSSCPHQKRHGSHIPGPLEARKRAAKRRMTVSAGFCPQDPFPSTTFNWRAWFGLRKKSQPTWTYKAPSSHRNAADPLDPTFQPVPSLPEPPFNNSTTPAEHAASSTTTTTPCQSHTPYSFTQNIPQVTRHEFRSPAHAHDIKDGSEPACHAVTAKESNVAAMEGGDAQAHFEQFKSRTADASSWPNTHRIRLLAMTWQSCRPNNTEDALYNLMVIQHLITKAWDPTRILSKLKYFALPPTYTAESLALLECLEKLYAQYPCAQKVHRRLYLKAAEMAASAEASTSLSQDLQLLMTIQTTLQGIHSANPKLPSHAIITYRQVVNKIQDNDIRESLHAIEHGAQNVQRMMKSLIARAAADSSFRPAVENVILCFPRHILDSLVKLYSRSLAEAINKGHFMSGASHRAHLSIWLTLLETLDARTDTHHANYLISAVRVLAKHIFLSTTSGDMSARVLLIASVFQLTHKTPSLSDSRETMLRLIYDFEPPMLGQKEKLGLEFEETLALILAHMKKTTPFYTPIINVVANLYAEHAQLHHVYHFLNALDQQELTLDNASTIQARVKKQVASLPEDTASLTERQSQLYAFRLRTCQNILDLLPSLTGEDMATALQDTETTISALQAYREFTVILDRAAENNALPKAYATLTADIPSSQRTALIHQLAHHYSLATTRSHRETWRSIYYLYVFLETQSLPIGPLFTKAVVRSSIIRPLMEHRFVSARRLIWVCNLVARVEGEHVAKQVENNYWLWRGDLIKYAKDVHNKAGGDVKAKASISKLKGIGLI</sequence>
<dbReference type="KEGG" id="pte:PTT_12293"/>
<protein>
    <submittedName>
        <fullName evidence="2">Uncharacterized protein</fullName>
    </submittedName>
</protein>
<dbReference type="HOGENOM" id="CLU_355674_0_0_1"/>
<dbReference type="EMBL" id="GL534973">
    <property type="protein sequence ID" value="EFQ90972.1"/>
    <property type="molecule type" value="Genomic_DNA"/>
</dbReference>
<accession>E3RTG8</accession>
<proteinExistence type="predicted"/>
<evidence type="ECO:0000256" key="1">
    <source>
        <dbReference type="SAM" id="MobiDB-lite"/>
    </source>
</evidence>